<accession>A0ABN2EDJ2</accession>
<evidence type="ECO:0000313" key="1">
    <source>
        <dbReference type="EMBL" id="GAA1604405.1"/>
    </source>
</evidence>
<comment type="caution">
    <text evidence="1">The sequence shown here is derived from an EMBL/GenBank/DDBJ whole genome shotgun (WGS) entry which is preliminary data.</text>
</comment>
<dbReference type="EMBL" id="BAAAOS010000054">
    <property type="protein sequence ID" value="GAA1604405.1"/>
    <property type="molecule type" value="Genomic_DNA"/>
</dbReference>
<proteinExistence type="predicted"/>
<dbReference type="Proteomes" id="UP001500393">
    <property type="component" value="Unassembled WGS sequence"/>
</dbReference>
<organism evidence="1 2">
    <name type="scientific">Kribbella sancticallisti</name>
    <dbReference type="NCBI Taxonomy" id="460087"/>
    <lineage>
        <taxon>Bacteria</taxon>
        <taxon>Bacillati</taxon>
        <taxon>Actinomycetota</taxon>
        <taxon>Actinomycetes</taxon>
        <taxon>Propionibacteriales</taxon>
        <taxon>Kribbellaceae</taxon>
        <taxon>Kribbella</taxon>
    </lineage>
</organism>
<evidence type="ECO:0000313" key="2">
    <source>
        <dbReference type="Proteomes" id="UP001500393"/>
    </source>
</evidence>
<keyword evidence="2" id="KW-1185">Reference proteome</keyword>
<protein>
    <recommendedName>
        <fullName evidence="3">Metallopeptidase</fullName>
    </recommendedName>
</protein>
<reference evidence="1 2" key="1">
    <citation type="journal article" date="2019" name="Int. J. Syst. Evol. Microbiol.">
        <title>The Global Catalogue of Microorganisms (GCM) 10K type strain sequencing project: providing services to taxonomists for standard genome sequencing and annotation.</title>
        <authorList>
            <consortium name="The Broad Institute Genomics Platform"/>
            <consortium name="The Broad Institute Genome Sequencing Center for Infectious Disease"/>
            <person name="Wu L."/>
            <person name="Ma J."/>
        </authorList>
    </citation>
    <scope>NUCLEOTIDE SEQUENCE [LARGE SCALE GENOMIC DNA]</scope>
    <source>
        <strain evidence="1 2">JCM 14969</strain>
    </source>
</reference>
<name>A0ABN2EDJ2_9ACTN</name>
<evidence type="ECO:0008006" key="3">
    <source>
        <dbReference type="Google" id="ProtNLM"/>
    </source>
</evidence>
<gene>
    <name evidence="1" type="ORF">GCM10009789_67970</name>
</gene>
<sequence>MRAVFKSLANKYKQVDPPKPVTRRLAAGHPDWIDESMRWLADEFGDAMLLRPIVRPADFIPADNDGSTEAARELFAKVCDRMDVEADRLDLRFDLDEVPPHLSPARLDQLTHQRVSEVVKGRFGQWREGEDRNLVLVAAGLLAQPEVLVAVFAHEVGHEALLGAGRIDRYRRDQEALTDLFAVFAGFGILMANSAHAPLPEGLEGGNAPRFYLREHALSDALAYYASLREERTLPSWAKHLDWPVRIRAMSRLSKLEEAAQGGK</sequence>